<organism evidence="4 5">
    <name type="scientific">Brucella tritici</name>
    <dbReference type="NCBI Taxonomy" id="94626"/>
    <lineage>
        <taxon>Bacteria</taxon>
        <taxon>Pseudomonadati</taxon>
        <taxon>Pseudomonadota</taxon>
        <taxon>Alphaproteobacteria</taxon>
        <taxon>Hyphomicrobiales</taxon>
        <taxon>Brucellaceae</taxon>
        <taxon>Brucella/Ochrobactrum group</taxon>
        <taxon>Brucella</taxon>
    </lineage>
</organism>
<dbReference type="GO" id="GO:0015888">
    <property type="term" value="P:thiamine transport"/>
    <property type="evidence" value="ECO:0007669"/>
    <property type="project" value="TreeGrafter"/>
</dbReference>
<protein>
    <submittedName>
        <fullName evidence="4">Extracellular solute-binding protein</fullName>
    </submittedName>
</protein>
<dbReference type="EMBL" id="WBVX01000067">
    <property type="protein sequence ID" value="KAB2674289.1"/>
    <property type="molecule type" value="Genomic_DNA"/>
</dbReference>
<dbReference type="SUPFAM" id="SSF53850">
    <property type="entry name" value="Periplasmic binding protein-like II"/>
    <property type="match status" value="1"/>
</dbReference>
<dbReference type="GO" id="GO:0030975">
    <property type="term" value="F:thiamine binding"/>
    <property type="evidence" value="ECO:0007669"/>
    <property type="project" value="TreeGrafter"/>
</dbReference>
<keyword evidence="1 3" id="KW-0732">Signal</keyword>
<feature type="chain" id="PRO_5027008686" evidence="3">
    <location>
        <begin position="22"/>
        <end position="343"/>
    </location>
</feature>
<gene>
    <name evidence="4" type="ORF">F9L08_28705</name>
</gene>
<keyword evidence="2" id="KW-0574">Periplasm</keyword>
<comment type="caution">
    <text evidence="4">The sequence shown here is derived from an EMBL/GenBank/DDBJ whole genome shotgun (WGS) entry which is preliminary data.</text>
</comment>
<reference evidence="4 5" key="1">
    <citation type="submission" date="2019-09" db="EMBL/GenBank/DDBJ databases">
        <title>Taxonomic organization of the family Brucellaceae based on a phylogenomic approach.</title>
        <authorList>
            <person name="Leclercq S."/>
            <person name="Cloeckaert A."/>
            <person name="Zygmunt M.S."/>
        </authorList>
    </citation>
    <scope>NUCLEOTIDE SEQUENCE [LARGE SCALE GENOMIC DNA]</scope>
    <source>
        <strain evidence="4 5">WS1830</strain>
    </source>
</reference>
<dbReference type="PANTHER" id="PTHR30006:SF2">
    <property type="entry name" value="ABC TRANSPORTER SUBSTRATE-BINDING PROTEIN"/>
    <property type="match status" value="1"/>
</dbReference>
<dbReference type="GO" id="GO:0030288">
    <property type="term" value="C:outer membrane-bounded periplasmic space"/>
    <property type="evidence" value="ECO:0007669"/>
    <property type="project" value="TreeGrafter"/>
</dbReference>
<dbReference type="Gene3D" id="3.40.190.10">
    <property type="entry name" value="Periplasmic binding protein-like II"/>
    <property type="match status" value="2"/>
</dbReference>
<dbReference type="RefSeq" id="WP_151654566.1">
    <property type="nucleotide sequence ID" value="NZ_WBVX01000067.1"/>
</dbReference>
<evidence type="ECO:0000313" key="4">
    <source>
        <dbReference type="EMBL" id="KAB2674289.1"/>
    </source>
</evidence>
<feature type="signal peptide" evidence="3">
    <location>
        <begin position="1"/>
        <end position="21"/>
    </location>
</feature>
<evidence type="ECO:0000256" key="2">
    <source>
        <dbReference type="ARBA" id="ARBA00022764"/>
    </source>
</evidence>
<dbReference type="CDD" id="cd13589">
    <property type="entry name" value="PBP2_polyamine_RpCGA009"/>
    <property type="match status" value="1"/>
</dbReference>
<dbReference type="Proteomes" id="UP000481643">
    <property type="component" value="Unassembled WGS sequence"/>
</dbReference>
<dbReference type="Pfam" id="PF13416">
    <property type="entry name" value="SBP_bac_8"/>
    <property type="match status" value="1"/>
</dbReference>
<proteinExistence type="predicted"/>
<evidence type="ECO:0000256" key="1">
    <source>
        <dbReference type="ARBA" id="ARBA00022729"/>
    </source>
</evidence>
<dbReference type="GO" id="GO:0030976">
    <property type="term" value="F:thiamine pyrophosphate binding"/>
    <property type="evidence" value="ECO:0007669"/>
    <property type="project" value="TreeGrafter"/>
</dbReference>
<dbReference type="InterPro" id="IPR006059">
    <property type="entry name" value="SBP"/>
</dbReference>
<name>A0A6L3Y2S5_9HYPH</name>
<evidence type="ECO:0000256" key="3">
    <source>
        <dbReference type="SAM" id="SignalP"/>
    </source>
</evidence>
<dbReference type="AlphaFoldDB" id="A0A6L3Y2S5"/>
<accession>A0A6L3Y2S5</accession>
<dbReference type="PANTHER" id="PTHR30006">
    <property type="entry name" value="THIAMINE-BINDING PERIPLASMIC PROTEIN-RELATED"/>
    <property type="match status" value="1"/>
</dbReference>
<evidence type="ECO:0000313" key="5">
    <source>
        <dbReference type="Proteomes" id="UP000481643"/>
    </source>
</evidence>
<sequence length="343" mass="36907">MKCTPALILLATTILSSPAAAQDTLYFAGYSGDFQTMFEKEIVPGFEAKNDVKVVYVTGNSSETIAKLQAQKGSQEINVALVDDGPMHQAVQFGLCDPVADAPVYDDVYDVAKVSVFGGKAVGVGLIATGITYNKELFDKNGWPAPTSWNDLTDGKFAQRVTSNPISGTYGLNTLVMFARMNGGSEKNIEPGFDAIRDKLAPNVLSWSSSNAQLAQMFQNGDIDLGVWGSSRAVALKKTGFPVEFVYPAEGAPAIVASACAVSGNTLPEKAQAFLQYLVSPEVQAKLATQGFGPTNKKARLDGPLAEEVPYGEEKLSKLINVDWDTVNQQRADWTKEWTRTVE</sequence>